<evidence type="ECO:0000313" key="2">
    <source>
        <dbReference type="Proteomes" id="UP000663879"/>
    </source>
</evidence>
<evidence type="ECO:0000313" key="1">
    <source>
        <dbReference type="EMBL" id="CAF0970130.1"/>
    </source>
</evidence>
<dbReference type="EMBL" id="CAJNOC010003154">
    <property type="protein sequence ID" value="CAF0970130.1"/>
    <property type="molecule type" value="Genomic_DNA"/>
</dbReference>
<gene>
    <name evidence="1" type="ORF">OXX778_LOCUS14876</name>
</gene>
<dbReference type="Proteomes" id="UP000663879">
    <property type="component" value="Unassembled WGS sequence"/>
</dbReference>
<sequence length="276" mass="31899">MQVKNENESLINSNKLKECEILKEIIELKSNNDLDKNLNCVNLKLKQALIDELKTAIDLKKSVLVTQQIQNQELVVEIDKKKKKLCGGKGNANKSKKTHKKGINCPLNPKNIQKDLSFKDDLNSKCLKNKNSDVFPEKQKRSVIKDIVDDGNFSERKRKISRVTLISEIESEDDIIEIDDDKDSTSESDYETDYATRTRRLSHAKKHFKEFKRKEKLKSCDDEDPIVGVYESNCKANGRLLRKGKNEDIELLIAVYQKFEKEIISECSLNDYEWTD</sequence>
<organism evidence="1 2">
    <name type="scientific">Brachionus calyciflorus</name>
    <dbReference type="NCBI Taxonomy" id="104777"/>
    <lineage>
        <taxon>Eukaryota</taxon>
        <taxon>Metazoa</taxon>
        <taxon>Spiralia</taxon>
        <taxon>Gnathifera</taxon>
        <taxon>Rotifera</taxon>
        <taxon>Eurotatoria</taxon>
        <taxon>Monogononta</taxon>
        <taxon>Pseudotrocha</taxon>
        <taxon>Ploima</taxon>
        <taxon>Brachionidae</taxon>
        <taxon>Brachionus</taxon>
    </lineage>
</organism>
<keyword evidence="2" id="KW-1185">Reference proteome</keyword>
<proteinExistence type="predicted"/>
<dbReference type="AlphaFoldDB" id="A0A814EJJ1"/>
<accession>A0A814EJJ1</accession>
<protein>
    <submittedName>
        <fullName evidence="1">Uncharacterized protein</fullName>
    </submittedName>
</protein>
<name>A0A814EJJ1_9BILA</name>
<comment type="caution">
    <text evidence="1">The sequence shown here is derived from an EMBL/GenBank/DDBJ whole genome shotgun (WGS) entry which is preliminary data.</text>
</comment>
<reference evidence="1" key="1">
    <citation type="submission" date="2021-02" db="EMBL/GenBank/DDBJ databases">
        <authorList>
            <person name="Nowell W R."/>
        </authorList>
    </citation>
    <scope>NUCLEOTIDE SEQUENCE</scope>
    <source>
        <strain evidence="1">Ploen Becks lab</strain>
    </source>
</reference>